<dbReference type="InterPro" id="IPR009030">
    <property type="entry name" value="Growth_fac_rcpt_cys_sf"/>
</dbReference>
<proteinExistence type="predicted"/>
<comment type="caution">
    <text evidence="2">The sequence shown here is derived from an EMBL/GenBank/DDBJ whole genome shotgun (WGS) entry which is preliminary data.</text>
</comment>
<feature type="transmembrane region" description="Helical" evidence="1">
    <location>
        <begin position="580"/>
        <end position="602"/>
    </location>
</feature>
<dbReference type="InParanoid" id="A0A0V0R5Q2"/>
<feature type="transmembrane region" description="Helical" evidence="1">
    <location>
        <begin position="240"/>
        <end position="264"/>
    </location>
</feature>
<dbReference type="EMBL" id="LDAU01000044">
    <property type="protein sequence ID" value="KRX09801.1"/>
    <property type="molecule type" value="Genomic_DNA"/>
</dbReference>
<reference evidence="2 3" key="1">
    <citation type="journal article" date="2015" name="Sci. Rep.">
        <title>Genome of the facultative scuticociliatosis pathogen Pseudocohnilembus persalinus provides insight into its virulence through horizontal gene transfer.</title>
        <authorList>
            <person name="Xiong J."/>
            <person name="Wang G."/>
            <person name="Cheng J."/>
            <person name="Tian M."/>
            <person name="Pan X."/>
            <person name="Warren A."/>
            <person name="Jiang C."/>
            <person name="Yuan D."/>
            <person name="Miao W."/>
        </authorList>
    </citation>
    <scope>NUCLEOTIDE SEQUENCE [LARGE SCALE GENOMIC DNA]</scope>
    <source>
        <strain evidence="2">36N120E</strain>
    </source>
</reference>
<keyword evidence="1" id="KW-0472">Membrane</keyword>
<keyword evidence="3" id="KW-1185">Reference proteome</keyword>
<dbReference type="OrthoDB" id="10035969at2759"/>
<sequence>MASKGKDFIYILAQQYNLECQIIIIDISEYDRYNINQYINFVSFSQNLLTLKGFNDNYAKIIGSFGGRQQEFIIDPKECPQYCSSCYNKETCFSCEEDNINRDLNNLCKCKDGYYQDPQNSSCLKCNQNCKTCSDDKSCLTCPGQYQNALNLCKCADGFEIYKPQNVCQVIGYSPPCLKNQFKDYYTKICYECYLYKGACFKECPIYENLNLFYVQKEIILTQKDGKNICVEQIKPLCKIIMIISASSLGLILIGTGSVLVYTLTCQQISNETILVNNPIVKTSLTNTNVKNEVLLAFIYEENENYQIKLIFITSDGQFTRNSQDFQVPLQKYCFGLRSTTGKNVIYVLLQQEDFFSLNLIDIKDEASFNLKEPIIMEKYEGIYNLFSIKAFSDDYSFIWMRNNENTLQQTSIDPEECPQYCESCMNSDDCLTCLEPVSLRNVNNQCNANQGYYTDPNDDLKVQKCNPQCRTCSDGKSCITCNGNYRDETNFCKCLPGFEEYKETQQCQVIGYSPPCKQNQQKDIETKLCFDCYYYKGYCFKECPSYENDNIFNTQKEIKLLLLEGKNICQLQTTKTQKLINIILLIISALIIIISGILCTYENTCYERNQSFNDLIQLQDNHKIVPRQDVQQKIAQNNNNHQNQEQIYPDNQIQNISIVSHENQHNQEFTQSMQLNKL</sequence>
<evidence type="ECO:0000256" key="1">
    <source>
        <dbReference type="SAM" id="Phobius"/>
    </source>
</evidence>
<protein>
    <submittedName>
        <fullName evidence="2">Insulin-like growth factor binding protein, N-terminal</fullName>
    </submittedName>
</protein>
<keyword evidence="1" id="KW-1133">Transmembrane helix</keyword>
<name>A0A0V0R5Q2_PSEPJ</name>
<dbReference type="Proteomes" id="UP000054937">
    <property type="component" value="Unassembled WGS sequence"/>
</dbReference>
<evidence type="ECO:0000313" key="3">
    <source>
        <dbReference type="Proteomes" id="UP000054937"/>
    </source>
</evidence>
<organism evidence="2 3">
    <name type="scientific">Pseudocohnilembus persalinus</name>
    <name type="common">Ciliate</name>
    <dbReference type="NCBI Taxonomy" id="266149"/>
    <lineage>
        <taxon>Eukaryota</taxon>
        <taxon>Sar</taxon>
        <taxon>Alveolata</taxon>
        <taxon>Ciliophora</taxon>
        <taxon>Intramacronucleata</taxon>
        <taxon>Oligohymenophorea</taxon>
        <taxon>Scuticociliatia</taxon>
        <taxon>Philasterida</taxon>
        <taxon>Pseudocohnilembidae</taxon>
        <taxon>Pseudocohnilembus</taxon>
    </lineage>
</organism>
<evidence type="ECO:0000313" key="2">
    <source>
        <dbReference type="EMBL" id="KRX09801.1"/>
    </source>
</evidence>
<dbReference type="AlphaFoldDB" id="A0A0V0R5Q2"/>
<gene>
    <name evidence="2" type="ORF">PPERSA_02673</name>
</gene>
<keyword evidence="1" id="KW-0812">Transmembrane</keyword>
<dbReference type="SUPFAM" id="SSF57184">
    <property type="entry name" value="Growth factor receptor domain"/>
    <property type="match status" value="2"/>
</dbReference>
<dbReference type="InterPro" id="IPR006212">
    <property type="entry name" value="Furin_repeat"/>
</dbReference>
<accession>A0A0V0R5Q2</accession>
<dbReference type="SMART" id="SM00261">
    <property type="entry name" value="FU"/>
    <property type="match status" value="4"/>
</dbReference>
<dbReference type="Gene3D" id="2.10.220.10">
    <property type="entry name" value="Hormone Receptor, Insulin-like Growth Factor Receptor 1, Chain A, domain 2"/>
    <property type="match status" value="2"/>
</dbReference>